<feature type="transmembrane region" description="Helical" evidence="2">
    <location>
        <begin position="74"/>
        <end position="92"/>
    </location>
</feature>
<reference evidence="4 5" key="1">
    <citation type="journal article" date="2014" name="PLoS Genet.">
        <title>Phylogenetically driven sequencing of extremely halophilic archaea reveals strategies for static and dynamic osmo-response.</title>
        <authorList>
            <person name="Becker E.A."/>
            <person name="Seitzer P.M."/>
            <person name="Tritt A."/>
            <person name="Larsen D."/>
            <person name="Krusor M."/>
            <person name="Yao A.I."/>
            <person name="Wu D."/>
            <person name="Madern D."/>
            <person name="Eisen J.A."/>
            <person name="Darling A.E."/>
            <person name="Facciotti M.T."/>
        </authorList>
    </citation>
    <scope>NUCLEOTIDE SEQUENCE [LARGE SCALE GENOMIC DNA]</scope>
    <source>
        <strain evidence="4 5">ATCC 33799</strain>
    </source>
</reference>
<protein>
    <recommendedName>
        <fullName evidence="3">YdbS-like PH domain-containing protein</fullName>
    </recommendedName>
</protein>
<dbReference type="Proteomes" id="UP000011687">
    <property type="component" value="Unassembled WGS sequence"/>
</dbReference>
<feature type="transmembrane region" description="Helical" evidence="2">
    <location>
        <begin position="42"/>
        <end position="62"/>
    </location>
</feature>
<keyword evidence="2" id="KW-1133">Transmembrane helix</keyword>
<feature type="domain" description="YdbS-like PH" evidence="3">
    <location>
        <begin position="99"/>
        <end position="176"/>
    </location>
</feature>
<evidence type="ECO:0000256" key="1">
    <source>
        <dbReference type="SAM" id="MobiDB-lite"/>
    </source>
</evidence>
<dbReference type="InterPro" id="IPR005182">
    <property type="entry name" value="YdbS-like_PH"/>
</dbReference>
<feature type="region of interest" description="Disordered" evidence="1">
    <location>
        <begin position="1"/>
        <end position="27"/>
    </location>
</feature>
<gene>
    <name evidence="4" type="ORF">C435_19832</name>
</gene>
<evidence type="ECO:0000313" key="4">
    <source>
        <dbReference type="EMBL" id="EMA11714.1"/>
    </source>
</evidence>
<keyword evidence="2" id="KW-0472">Membrane</keyword>
<feature type="compositionally biased region" description="Polar residues" evidence="1">
    <location>
        <begin position="11"/>
        <end position="25"/>
    </location>
</feature>
<organism evidence="4 5">
    <name type="scientific">Haloarcula marismortui ATCC 33799</name>
    <dbReference type="NCBI Taxonomy" id="662475"/>
    <lineage>
        <taxon>Archaea</taxon>
        <taxon>Methanobacteriati</taxon>
        <taxon>Methanobacteriota</taxon>
        <taxon>Stenosarchaea group</taxon>
        <taxon>Halobacteria</taxon>
        <taxon>Halobacteriales</taxon>
        <taxon>Haloarculaceae</taxon>
        <taxon>Haloarcula</taxon>
    </lineage>
</organism>
<dbReference type="AlphaFoldDB" id="M0JUR6"/>
<keyword evidence="5" id="KW-1185">Reference proteome</keyword>
<feature type="compositionally biased region" description="Basic and acidic residues" evidence="1">
    <location>
        <begin position="1"/>
        <end position="10"/>
    </location>
</feature>
<dbReference type="Pfam" id="PF03703">
    <property type="entry name" value="bPH_2"/>
    <property type="match status" value="1"/>
</dbReference>
<proteinExistence type="predicted"/>
<dbReference type="RefSeq" id="WP_007190500.1">
    <property type="nucleotide sequence ID" value="NZ_AOLS01000103.1"/>
</dbReference>
<evidence type="ECO:0000256" key="2">
    <source>
        <dbReference type="SAM" id="Phobius"/>
    </source>
</evidence>
<evidence type="ECO:0000259" key="3">
    <source>
        <dbReference type="Pfam" id="PF03703"/>
    </source>
</evidence>
<dbReference type="PATRIC" id="fig|662475.6.peg.3881"/>
<evidence type="ECO:0000313" key="5">
    <source>
        <dbReference type="Proteomes" id="UP000011687"/>
    </source>
</evidence>
<sequence length="187" mass="20996">MSHEHTDRQQASETDTDAQTDASDGQQDDVIVETQPTLKPTAIALAVVVLIGTGIIAYLYANPSLLGSVDRTEIALNLVAILMVIALVRLLLRLYVLTRTRYVLTTDAVRREYTLLYRSFSRELPLAKVRSHELRRNRTETLLGIGSVSFLTGSVAQSPAHLRFQNVPDPERIRSQVRERLSDEDLR</sequence>
<name>M0JUR6_9EURY</name>
<keyword evidence="2" id="KW-0812">Transmembrane</keyword>
<dbReference type="EMBL" id="AOLS01000103">
    <property type="protein sequence ID" value="EMA11714.1"/>
    <property type="molecule type" value="Genomic_DNA"/>
</dbReference>
<comment type="caution">
    <text evidence="4">The sequence shown here is derived from an EMBL/GenBank/DDBJ whole genome shotgun (WGS) entry which is preliminary data.</text>
</comment>
<accession>M0JUR6</accession>